<evidence type="ECO:0000256" key="3">
    <source>
        <dbReference type="SAM" id="SignalP"/>
    </source>
</evidence>
<organism evidence="4 5">
    <name type="scientific">Anaeramoeba flamelloides</name>
    <dbReference type="NCBI Taxonomy" id="1746091"/>
    <lineage>
        <taxon>Eukaryota</taxon>
        <taxon>Metamonada</taxon>
        <taxon>Anaeramoebidae</taxon>
        <taxon>Anaeramoeba</taxon>
    </lineage>
</organism>
<feature type="compositionally biased region" description="Polar residues" evidence="1">
    <location>
        <begin position="436"/>
        <end position="448"/>
    </location>
</feature>
<keyword evidence="5" id="KW-1185">Reference proteome</keyword>
<keyword evidence="2" id="KW-1133">Transmembrane helix</keyword>
<feature type="compositionally biased region" description="Acidic residues" evidence="1">
    <location>
        <begin position="449"/>
        <end position="461"/>
    </location>
</feature>
<proteinExistence type="predicted"/>
<dbReference type="EMBL" id="JAOAOG010000103">
    <property type="protein sequence ID" value="KAJ6248970.1"/>
    <property type="molecule type" value="Genomic_DNA"/>
</dbReference>
<keyword evidence="2" id="KW-0472">Membrane</keyword>
<keyword evidence="3" id="KW-0732">Signal</keyword>
<sequence>MFKIFLLTLLAINLITCTITWSNCDDEQVLTVVSVDYSPADSFIVGTEFSYTLLYKNTETITTASECVVKAWINDFHGDPLITETFSICDFLDCPIPIETHTRKDHGIIIPEGILGEIKVRVSCEQGSLDLGCFLMDATVSNSTGPTPTPTPGPNPDCEWKSYIDWAIEVNDVANFENEQVVDRKVGDWIQVGDLGDYDISPRGGFSKLEGSSDNDFGIEVTASEYQWAFDGKITEIDSSNDDYSVITYKVNFWVGSADNFMDSLEDFYMKGEATFSGRWSKTSNEMLTMDEGELVFDPKSNVPPKFSGPIIYGKLNPIGLAYDADTKIVTIQKDEILCQCRVDVCGECNGDNSTCAVTPSPSPEASPSTEAKDNDALVLGLSIGLPIGFLCILILVIILVRQSRSKNKKQKEIIASDRFAQATTNWEQITEDNVKSSFSKSQSTQVDQDSDEDDDDEEFSFDNSDSNLSALDDTSD</sequence>
<evidence type="ECO:0000256" key="2">
    <source>
        <dbReference type="SAM" id="Phobius"/>
    </source>
</evidence>
<comment type="caution">
    <text evidence="4">The sequence shown here is derived from an EMBL/GenBank/DDBJ whole genome shotgun (WGS) entry which is preliminary data.</text>
</comment>
<feature type="transmembrane region" description="Helical" evidence="2">
    <location>
        <begin position="377"/>
        <end position="401"/>
    </location>
</feature>
<feature type="chain" id="PRO_5047404694" evidence="3">
    <location>
        <begin position="23"/>
        <end position="477"/>
    </location>
</feature>
<name>A0ABQ8YWP2_9EUKA</name>
<evidence type="ECO:0000313" key="5">
    <source>
        <dbReference type="Proteomes" id="UP001150062"/>
    </source>
</evidence>
<reference evidence="4" key="1">
    <citation type="submission" date="2022-08" db="EMBL/GenBank/DDBJ databases">
        <title>Novel sulfate-reducing endosymbionts in the free-living metamonad Anaeramoeba.</title>
        <authorList>
            <person name="Jerlstrom-Hultqvist J."/>
            <person name="Cepicka I."/>
            <person name="Gallot-Lavallee L."/>
            <person name="Salas-Leiva D."/>
            <person name="Curtis B.A."/>
            <person name="Zahonova K."/>
            <person name="Pipaliya S."/>
            <person name="Dacks J."/>
            <person name="Roger A.J."/>
        </authorList>
    </citation>
    <scope>NUCLEOTIDE SEQUENCE</scope>
    <source>
        <strain evidence="4">Schooner1</strain>
    </source>
</reference>
<evidence type="ECO:0000313" key="4">
    <source>
        <dbReference type="EMBL" id="KAJ6248970.1"/>
    </source>
</evidence>
<feature type="compositionally biased region" description="Low complexity" evidence="1">
    <location>
        <begin position="462"/>
        <end position="477"/>
    </location>
</feature>
<feature type="signal peptide" evidence="3">
    <location>
        <begin position="1"/>
        <end position="22"/>
    </location>
</feature>
<keyword evidence="2" id="KW-0812">Transmembrane</keyword>
<accession>A0ABQ8YWP2</accession>
<gene>
    <name evidence="4" type="ORF">M0813_00128</name>
</gene>
<protein>
    <submittedName>
        <fullName evidence="4">Myelin p0 related</fullName>
    </submittedName>
</protein>
<dbReference type="Proteomes" id="UP001150062">
    <property type="component" value="Unassembled WGS sequence"/>
</dbReference>
<feature type="region of interest" description="Disordered" evidence="1">
    <location>
        <begin position="433"/>
        <end position="477"/>
    </location>
</feature>
<evidence type="ECO:0000256" key="1">
    <source>
        <dbReference type="SAM" id="MobiDB-lite"/>
    </source>
</evidence>